<sequence length="258" mass="26701">MSAGHARPGSYFACGASVAGTRHIRDQIPCEDAWAGVILPGALIIAVADGLSSAEHGGKGADIAVSSSVKNAADGYKAGEPDIAALIRSAMSAGREDIDDHALSEGLDISSFATTLLLAFLTPDGAFCGHIGDGACVTLSEGEPSLLSVPGTAEYANETAVLTAQNWESQCRISHRAADAIICATDGCQGALIRREDGAYIPYSPFVVPLVRSLGQYIHEGRDLNTEVADLLSSSRMRALSSDDMTLAVGFSLSGEPF</sequence>
<dbReference type="STRING" id="323259.Mhun_2726"/>
<evidence type="ECO:0000313" key="2">
    <source>
        <dbReference type="EMBL" id="ABD42421.1"/>
    </source>
</evidence>
<reference evidence="3" key="1">
    <citation type="journal article" date="2016" name="Stand. Genomic Sci.">
        <title>Complete genome sequence of Methanospirillum hungatei type strain JF1.</title>
        <authorList>
            <person name="Gunsalus R.P."/>
            <person name="Cook L.E."/>
            <person name="Crable B."/>
            <person name="Rohlin L."/>
            <person name="McDonald E."/>
            <person name="Mouttaki H."/>
            <person name="Sieber J.R."/>
            <person name="Poweleit N."/>
            <person name="Zhou H."/>
            <person name="Lapidus A.L."/>
            <person name="Daligault H.E."/>
            <person name="Land M."/>
            <person name="Gilna P."/>
            <person name="Ivanova N."/>
            <person name="Kyrpides N."/>
            <person name="Culley D.E."/>
            <person name="McInerney M.J."/>
        </authorList>
    </citation>
    <scope>NUCLEOTIDE SEQUENCE [LARGE SCALE GENOMIC DNA]</scope>
    <source>
        <strain evidence="3">ATCC 27890 / DSM 864 / NBRC 100397 / JF-1</strain>
    </source>
</reference>
<feature type="domain" description="PPM-type phosphatase" evidence="1">
    <location>
        <begin position="20"/>
        <end position="232"/>
    </location>
</feature>
<organism evidence="2 3">
    <name type="scientific">Methanospirillum hungatei JF-1 (strain ATCC 27890 / DSM 864 / NBRC 100397 / JF-1)</name>
    <dbReference type="NCBI Taxonomy" id="323259"/>
    <lineage>
        <taxon>Archaea</taxon>
        <taxon>Methanobacteriati</taxon>
        <taxon>Methanobacteriota</taxon>
        <taxon>Stenosarchaea group</taxon>
        <taxon>Methanomicrobia</taxon>
        <taxon>Methanomicrobiales</taxon>
        <taxon>Methanospirillaceae</taxon>
        <taxon>Methanospirillum</taxon>
    </lineage>
</organism>
<gene>
    <name evidence="2" type="ordered locus">Mhun_2726</name>
</gene>
<dbReference type="EnsemblBacteria" id="ABD42421">
    <property type="protein sequence ID" value="ABD42421"/>
    <property type="gene ID" value="Mhun_2726"/>
</dbReference>
<dbReference type="Proteomes" id="UP000001941">
    <property type="component" value="Chromosome"/>
</dbReference>
<evidence type="ECO:0000313" key="3">
    <source>
        <dbReference type="Proteomes" id="UP000001941"/>
    </source>
</evidence>
<dbReference type="GeneID" id="3925134"/>
<dbReference type="SUPFAM" id="SSF81606">
    <property type="entry name" value="PP2C-like"/>
    <property type="match status" value="1"/>
</dbReference>
<evidence type="ECO:0000259" key="1">
    <source>
        <dbReference type="Pfam" id="PF13672"/>
    </source>
</evidence>
<name>Q2FNC7_METHJ</name>
<dbReference type="KEGG" id="mhu:Mhun_2726"/>
<dbReference type="Pfam" id="PF13672">
    <property type="entry name" value="PP2C_2"/>
    <property type="match status" value="1"/>
</dbReference>
<dbReference type="EMBL" id="CP000254">
    <property type="protein sequence ID" value="ABD42421.1"/>
    <property type="molecule type" value="Genomic_DNA"/>
</dbReference>
<keyword evidence="3" id="KW-1185">Reference proteome</keyword>
<dbReference type="OrthoDB" id="117884at2157"/>
<dbReference type="InterPro" id="IPR001932">
    <property type="entry name" value="PPM-type_phosphatase-like_dom"/>
</dbReference>
<proteinExistence type="predicted"/>
<dbReference type="Gene3D" id="3.60.40.10">
    <property type="entry name" value="PPM-type phosphatase domain"/>
    <property type="match status" value="1"/>
</dbReference>
<protein>
    <recommendedName>
        <fullName evidence="1">PPM-type phosphatase domain-containing protein</fullName>
    </recommendedName>
</protein>
<dbReference type="InterPro" id="IPR036457">
    <property type="entry name" value="PPM-type-like_dom_sf"/>
</dbReference>
<dbReference type="eggNOG" id="arCOG09477">
    <property type="taxonomic scope" value="Archaea"/>
</dbReference>
<dbReference type="AlphaFoldDB" id="Q2FNC7"/>
<dbReference type="HOGENOM" id="CLU_066842_1_0_2"/>
<dbReference type="InParanoid" id="Q2FNC7"/>
<accession>Q2FNC7</accession>
<dbReference type="RefSeq" id="WP_011449677.1">
    <property type="nucleotide sequence ID" value="NC_007796.1"/>
</dbReference>